<dbReference type="Pfam" id="PF00464">
    <property type="entry name" value="SHMT"/>
    <property type="match status" value="1"/>
</dbReference>
<keyword evidence="7" id="KW-0963">Cytoplasm</keyword>
<feature type="binding site" evidence="7">
    <location>
        <begin position="116"/>
        <end position="118"/>
    </location>
    <ligand>
        <name>(6S)-5,6,7,8-tetrahydrofolate</name>
        <dbReference type="ChEBI" id="CHEBI:57453"/>
    </ligand>
</feature>
<comment type="function">
    <text evidence="7">Catalyzes the reversible interconversion of serine and glycine with tetrahydrofolate (THF) serving as the one-carbon carrier. This reaction serves as the major source of one-carbon groups required for the biosynthesis of purines, thymidylate, methionine, and other important biomolecules. Also exhibits THF-independent aldolase activity toward beta-hydroxyamino acids, producing glycine and aldehydes, via a retro-aldol mechanism.</text>
</comment>
<dbReference type="InterPro" id="IPR049943">
    <property type="entry name" value="Ser_HO-MeTrfase-like"/>
</dbReference>
<evidence type="ECO:0000256" key="2">
    <source>
        <dbReference type="ARBA" id="ARBA00006376"/>
    </source>
</evidence>
<gene>
    <name evidence="7" type="primary">glyA</name>
    <name evidence="9" type="ORF">MMH89_03795</name>
</gene>
<feature type="modified residue" description="N6-(pyridoxal phosphate)lysine" evidence="7">
    <location>
        <position position="220"/>
    </location>
</feature>
<dbReference type="InterPro" id="IPR039429">
    <property type="entry name" value="SHMT-like_dom"/>
</dbReference>
<reference evidence="9 10" key="1">
    <citation type="journal article" date="2022" name="Nat. Microbiol.">
        <title>The microbiome of a bacterivorous marine choanoflagellate contains a resource-demanding obligate bacterial associate.</title>
        <authorList>
            <person name="Needham D.M."/>
            <person name="Poirier C."/>
            <person name="Bachy C."/>
            <person name="George E.E."/>
            <person name="Wilken S."/>
            <person name="Yung C.C.M."/>
            <person name="Limardo A.J."/>
            <person name="Morando M."/>
            <person name="Sudek L."/>
            <person name="Malmstrom R.R."/>
            <person name="Keeling P.J."/>
            <person name="Santoro A.E."/>
            <person name="Worden A.Z."/>
        </authorList>
    </citation>
    <scope>NUCLEOTIDE SEQUENCE [LARGE SCALE GENOMIC DNA]</scope>
    <source>
        <strain evidence="9 10">Comchoano-1</strain>
    </source>
</reference>
<organism evidence="9 10">
    <name type="scientific">Candidatus Comchoanobacter bicostacola</name>
    <dbReference type="NCBI Taxonomy" id="2919598"/>
    <lineage>
        <taxon>Bacteria</taxon>
        <taxon>Pseudomonadati</taxon>
        <taxon>Pseudomonadota</taxon>
        <taxon>Gammaproteobacteria</taxon>
        <taxon>Candidatus Comchoanobacterales</taxon>
        <taxon>Candidatus Comchoanobacteraceae</taxon>
        <taxon>Candidatus Comchoanobacter</taxon>
    </lineage>
</organism>
<feature type="domain" description="Serine hydroxymethyltransferase-like" evidence="8">
    <location>
        <begin position="2"/>
        <end position="376"/>
    </location>
</feature>
<dbReference type="HAMAP" id="MF_00051">
    <property type="entry name" value="SHMT"/>
    <property type="match status" value="1"/>
</dbReference>
<keyword evidence="10" id="KW-1185">Reference proteome</keyword>
<dbReference type="InterPro" id="IPR001085">
    <property type="entry name" value="Ser_HO-MeTrfase"/>
</dbReference>
<keyword evidence="4 7" id="KW-0028">Amino-acid biosynthesis</keyword>
<dbReference type="Gene3D" id="3.40.640.10">
    <property type="entry name" value="Type I PLP-dependent aspartate aminotransferase-like (Major domain)"/>
    <property type="match status" value="1"/>
</dbReference>
<comment type="caution">
    <text evidence="7">Lacks conserved residue(s) required for the propagation of feature annotation.</text>
</comment>
<evidence type="ECO:0000256" key="7">
    <source>
        <dbReference type="HAMAP-Rule" id="MF_00051"/>
    </source>
</evidence>
<dbReference type="InterPro" id="IPR015421">
    <property type="entry name" value="PyrdxlP-dep_Trfase_major"/>
</dbReference>
<evidence type="ECO:0000313" key="10">
    <source>
        <dbReference type="Proteomes" id="UP001055955"/>
    </source>
</evidence>
<keyword evidence="3 7" id="KW-0554">One-carbon metabolism</keyword>
<dbReference type="PANTHER" id="PTHR11680:SF35">
    <property type="entry name" value="SERINE HYDROXYMETHYLTRANSFERASE 1"/>
    <property type="match status" value="1"/>
</dbReference>
<keyword evidence="6 7" id="KW-0663">Pyridoxal phosphate</keyword>
<dbReference type="PANTHER" id="PTHR11680">
    <property type="entry name" value="SERINE HYDROXYMETHYLTRANSFERASE"/>
    <property type="match status" value="1"/>
</dbReference>
<dbReference type="Proteomes" id="UP001055955">
    <property type="component" value="Chromosome"/>
</dbReference>
<keyword evidence="5 7" id="KW-0808">Transferase</keyword>
<dbReference type="InterPro" id="IPR015424">
    <property type="entry name" value="PyrdxlP-dep_Trfase"/>
</dbReference>
<evidence type="ECO:0000259" key="8">
    <source>
        <dbReference type="Pfam" id="PF00464"/>
    </source>
</evidence>
<dbReference type="EMBL" id="CP092900">
    <property type="protein sequence ID" value="UTC24340.1"/>
    <property type="molecule type" value="Genomic_DNA"/>
</dbReference>
<evidence type="ECO:0000256" key="3">
    <source>
        <dbReference type="ARBA" id="ARBA00022563"/>
    </source>
</evidence>
<comment type="subcellular location">
    <subcellularLocation>
        <location evidence="7">Cytoplasm</location>
    </subcellularLocation>
</comment>
<proteinExistence type="inferred from homology"/>
<dbReference type="PIRSF" id="PIRSF000412">
    <property type="entry name" value="SHMT"/>
    <property type="match status" value="1"/>
</dbReference>
<dbReference type="PROSITE" id="PS00096">
    <property type="entry name" value="SHMT"/>
    <property type="match status" value="1"/>
</dbReference>
<dbReference type="InterPro" id="IPR015422">
    <property type="entry name" value="PyrdxlP-dep_Trfase_small"/>
</dbReference>
<comment type="similarity">
    <text evidence="2 7">Belongs to the SHMT family.</text>
</comment>
<feature type="site" description="Plays an important role in substrate specificity" evidence="7">
    <location>
        <position position="219"/>
    </location>
</feature>
<evidence type="ECO:0000256" key="5">
    <source>
        <dbReference type="ARBA" id="ARBA00022679"/>
    </source>
</evidence>
<evidence type="ECO:0000256" key="6">
    <source>
        <dbReference type="ARBA" id="ARBA00022898"/>
    </source>
</evidence>
<feature type="binding site" evidence="7">
    <location>
        <position position="112"/>
    </location>
    <ligand>
        <name>(6S)-5,6,7,8-tetrahydrofolate</name>
        <dbReference type="ChEBI" id="CHEBI:57453"/>
    </ligand>
</feature>
<accession>A0ABY5DKJ8</accession>
<dbReference type="InterPro" id="IPR019798">
    <property type="entry name" value="Ser_HO-MeTrfase_PLP_BS"/>
</dbReference>
<comment type="pathway">
    <text evidence="7">Amino-acid biosynthesis; glycine biosynthesis; glycine from L-serine: step 1/1.</text>
</comment>
<evidence type="ECO:0000256" key="1">
    <source>
        <dbReference type="ARBA" id="ARBA00001933"/>
    </source>
</evidence>
<dbReference type="EC" id="2.1.2.1" evidence="7"/>
<evidence type="ECO:0000256" key="4">
    <source>
        <dbReference type="ARBA" id="ARBA00022605"/>
    </source>
</evidence>
<dbReference type="CDD" id="cd00378">
    <property type="entry name" value="SHMT"/>
    <property type="match status" value="1"/>
</dbReference>
<protein>
    <recommendedName>
        <fullName evidence="7">Serine hydroxymethyltransferase</fullName>
        <shortName evidence="7">SHMT</shortName>
        <shortName evidence="7">Serine methylase</shortName>
        <ecNumber evidence="7">2.1.2.1</ecNumber>
    </recommendedName>
</protein>
<name>A0ABY5DKJ8_9GAMM</name>
<dbReference type="Gene3D" id="3.90.1150.10">
    <property type="entry name" value="Aspartate Aminotransferase, domain 1"/>
    <property type="match status" value="1"/>
</dbReference>
<dbReference type="RefSeq" id="WP_258568124.1">
    <property type="nucleotide sequence ID" value="NZ_CP092900.1"/>
</dbReference>
<comment type="subunit">
    <text evidence="7">Homodimer.</text>
</comment>
<dbReference type="SUPFAM" id="SSF53383">
    <property type="entry name" value="PLP-dependent transferases"/>
    <property type="match status" value="1"/>
</dbReference>
<evidence type="ECO:0000313" key="9">
    <source>
        <dbReference type="EMBL" id="UTC24340.1"/>
    </source>
</evidence>
<comment type="pathway">
    <text evidence="7">One-carbon metabolism; tetrahydrofolate interconversion.</text>
</comment>
<dbReference type="NCBIfam" id="NF000586">
    <property type="entry name" value="PRK00011.1"/>
    <property type="match status" value="1"/>
</dbReference>
<sequence length="405" mass="44032">MNDQAIERLLKAEYSRQQSQAVLIASENYASSDVLRAQGSVLTNKYAEGYPGKRYYAGCRYVDEVEILAIQRLKELYDAGYANVQPHSGSDANMAVFHALLKPGDVILGMALDAGGHLTHGHKASVSGKLYQSYAYGLDEQGLVDYDSVVELAEKHKPKLIIAGFSAYSQVLDWARFSEIAKSCGAYLLADMAHVSGLVASGHYPSPLPYADLVTSTTHKTLRGPRGGMILAREASEVTRKVDRSVFPGLQGGPLMHVIAAKAVCFYEALQPEFKTYQQHVVLNAKAMAEVFSKAGLSVVSGSTECHIILLSLQGLDYNGHQAQTLLEEADIIVNKNAIPNDPLPPQKTSGIRLGTSALTTMGMVENQAKQLATWIVKLLSNQTDVQSVKQYVGALMKELKSLER</sequence>
<comment type="cofactor">
    <cofactor evidence="1 7">
        <name>pyridoxal 5'-phosphate</name>
        <dbReference type="ChEBI" id="CHEBI:597326"/>
    </cofactor>
</comment>
<comment type="catalytic activity">
    <reaction evidence="7">
        <text>(6R)-5,10-methylene-5,6,7,8-tetrahydrofolate + glycine + H2O = (6S)-5,6,7,8-tetrahydrofolate + L-serine</text>
        <dbReference type="Rhea" id="RHEA:15481"/>
        <dbReference type="ChEBI" id="CHEBI:15377"/>
        <dbReference type="ChEBI" id="CHEBI:15636"/>
        <dbReference type="ChEBI" id="CHEBI:33384"/>
        <dbReference type="ChEBI" id="CHEBI:57305"/>
        <dbReference type="ChEBI" id="CHEBI:57453"/>
        <dbReference type="EC" id="2.1.2.1"/>
    </reaction>
</comment>